<feature type="compositionally biased region" description="Polar residues" evidence="1">
    <location>
        <begin position="73"/>
        <end position="84"/>
    </location>
</feature>
<evidence type="ECO:0000256" key="1">
    <source>
        <dbReference type="SAM" id="MobiDB-lite"/>
    </source>
</evidence>
<organism evidence="3 4">
    <name type="scientific">Petromyzon marinus</name>
    <name type="common">Sea lamprey</name>
    <dbReference type="NCBI Taxonomy" id="7757"/>
    <lineage>
        <taxon>Eukaryota</taxon>
        <taxon>Metazoa</taxon>
        <taxon>Chordata</taxon>
        <taxon>Craniata</taxon>
        <taxon>Vertebrata</taxon>
        <taxon>Cyclostomata</taxon>
        <taxon>Hyperoartia</taxon>
        <taxon>Petromyzontiformes</taxon>
        <taxon>Petromyzontidae</taxon>
        <taxon>Petromyzon</taxon>
    </lineage>
</organism>
<feature type="compositionally biased region" description="Polar residues" evidence="1">
    <location>
        <begin position="140"/>
        <end position="149"/>
    </location>
</feature>
<evidence type="ECO:0000313" key="3">
    <source>
        <dbReference type="Proteomes" id="UP001318040"/>
    </source>
</evidence>
<feature type="compositionally biased region" description="Low complexity" evidence="1">
    <location>
        <begin position="86"/>
        <end position="95"/>
    </location>
</feature>
<proteinExistence type="predicted"/>
<dbReference type="AlphaFoldDB" id="A0AAJ7TI21"/>
<accession>A0AAJ7TI21</accession>
<protein>
    <submittedName>
        <fullName evidence="4">Mucin-5AC-like isoform X2</fullName>
    </submittedName>
</protein>
<dbReference type="RefSeq" id="XP_032818244.1">
    <property type="nucleotide sequence ID" value="XM_032962353.1"/>
</dbReference>
<name>A0AAJ7TI21_PETMA</name>
<feature type="compositionally biased region" description="Polar residues" evidence="1">
    <location>
        <begin position="96"/>
        <end position="116"/>
    </location>
</feature>
<sequence>MCHSVSLHRCCSLTALFPTICLRLHMGTSLSSRGVCCLCRPPHRVEAPGRGDSGSTVWSTGTSTQDSLGVPSPSFSQLSTSPDTGLSVLSSSVSSPTISDTRSPLSTHSSHGSPEQDSPLPSPDVATSQGFVSPIPAFPSSRSNPLPFTTDRSGLPTAGVFAVIGTPLLANGATAPAATGGFASRPSGTPSQQDEEMEVLSDTSAQAQAPVFLFPIAPASAARELERGSTQREAAEREMAEAELLSYSENLENEAYLPAMEVLQIPVQ</sequence>
<keyword evidence="3" id="KW-1185">Reference proteome</keyword>
<evidence type="ECO:0000313" key="4">
    <source>
        <dbReference type="RefSeq" id="XP_032818244.1"/>
    </source>
</evidence>
<feature type="region of interest" description="Disordered" evidence="1">
    <location>
        <begin position="47"/>
        <end position="149"/>
    </location>
</feature>
<keyword evidence="2" id="KW-0732">Signal</keyword>
<feature type="compositionally biased region" description="Low complexity" evidence="1">
    <location>
        <begin position="53"/>
        <end position="64"/>
    </location>
</feature>
<gene>
    <name evidence="4" type="primary">LOC116947006</name>
</gene>
<evidence type="ECO:0000256" key="2">
    <source>
        <dbReference type="SAM" id="SignalP"/>
    </source>
</evidence>
<reference evidence="4" key="1">
    <citation type="submission" date="2025-08" db="UniProtKB">
        <authorList>
            <consortium name="RefSeq"/>
        </authorList>
    </citation>
    <scope>IDENTIFICATION</scope>
    <source>
        <tissue evidence="4">Sperm</tissue>
    </source>
</reference>
<feature type="signal peptide" evidence="2">
    <location>
        <begin position="1"/>
        <end position="23"/>
    </location>
</feature>
<dbReference type="Proteomes" id="UP001318040">
    <property type="component" value="Chromosome 28"/>
</dbReference>
<feature type="chain" id="PRO_5042549940" evidence="2">
    <location>
        <begin position="24"/>
        <end position="268"/>
    </location>
</feature>